<evidence type="ECO:0000313" key="2">
    <source>
        <dbReference type="EMBL" id="ALM94206.1"/>
    </source>
</evidence>
<evidence type="ECO:0000313" key="3">
    <source>
        <dbReference type="Proteomes" id="UP000067061"/>
    </source>
</evidence>
<proteinExistence type="predicted"/>
<evidence type="ECO:0000256" key="1">
    <source>
        <dbReference type="SAM" id="Coils"/>
    </source>
</evidence>
<keyword evidence="1" id="KW-0175">Coiled coil</keyword>
<protein>
    <submittedName>
        <fullName evidence="2">Uncharacterized protein</fullName>
    </submittedName>
</protein>
<name>A0AAC8WGY3_FUSNP</name>
<feature type="coiled-coil region" evidence="1">
    <location>
        <begin position="5"/>
        <end position="32"/>
    </location>
</feature>
<dbReference type="AlphaFoldDB" id="A0AAC8WGY3"/>
<organism evidence="2 3">
    <name type="scientific">Fusobacterium nucleatum subsp. polymorphum</name>
    <name type="common">Fusobacterium polymorphum</name>
    <dbReference type="NCBI Taxonomy" id="76857"/>
    <lineage>
        <taxon>Bacteria</taxon>
        <taxon>Fusobacteriati</taxon>
        <taxon>Fusobacteriota</taxon>
        <taxon>Fusobacteriia</taxon>
        <taxon>Fusobacteriales</taxon>
        <taxon>Fusobacteriaceae</taxon>
        <taxon>Fusobacterium</taxon>
    </lineage>
</organism>
<dbReference type="RefSeq" id="WP_060496246.1">
    <property type="nucleotide sequence ID" value="NZ_CP013121.1"/>
</dbReference>
<reference evidence="2 3" key="1">
    <citation type="submission" date="2015-11" db="EMBL/GenBank/DDBJ databases">
        <authorList>
            <person name="Kook J.-K."/>
            <person name="Park S.-N."/>
            <person name="Lim Y.K."/>
            <person name="Jo E."/>
        </authorList>
    </citation>
    <scope>NUCLEOTIDE SEQUENCE [LARGE SCALE GENOMIC DNA]</scope>
    <source>
        <strain evidence="2 3">ChDC F306</strain>
    </source>
</reference>
<dbReference type="Proteomes" id="UP000067061">
    <property type="component" value="Chromosome"/>
</dbReference>
<dbReference type="EMBL" id="CP013121">
    <property type="protein sequence ID" value="ALM94206.1"/>
    <property type="molecule type" value="Genomic_DNA"/>
</dbReference>
<accession>A0AAC8WGY3</accession>
<gene>
    <name evidence="2" type="ORF">RO02_06105</name>
</gene>
<sequence length="105" mass="12562">MSKKKKTYDQKIEEYTEKLKIAQREKKEFIEKKGRQLWTKLKAPFMEKEKAIEILLVDKDKLNILVEGIKKILDSFSFEVPEIEINTTNVNEVEDEKEEKNDTRQ</sequence>